<evidence type="ECO:0000256" key="4">
    <source>
        <dbReference type="ARBA" id="ARBA00022692"/>
    </source>
</evidence>
<evidence type="ECO:0000256" key="3">
    <source>
        <dbReference type="ARBA" id="ARBA00022448"/>
    </source>
</evidence>
<dbReference type="Pfam" id="PF12698">
    <property type="entry name" value="ABC2_membrane_3"/>
    <property type="match status" value="1"/>
</dbReference>
<dbReference type="PROSITE" id="PS50893">
    <property type="entry name" value="ABC_TRANSPORTER_2"/>
    <property type="match status" value="1"/>
</dbReference>
<dbReference type="GO" id="GO:0016020">
    <property type="term" value="C:membrane"/>
    <property type="evidence" value="ECO:0007669"/>
    <property type="project" value="UniProtKB-SubCell"/>
</dbReference>
<feature type="transmembrane region" description="Helical" evidence="9">
    <location>
        <begin position="28"/>
        <end position="48"/>
    </location>
</feature>
<dbReference type="InterPro" id="IPR026082">
    <property type="entry name" value="ABCA"/>
</dbReference>
<dbReference type="InterPro" id="IPR017871">
    <property type="entry name" value="ABC_transporter-like_CS"/>
</dbReference>
<dbReference type="GO" id="GO:0140359">
    <property type="term" value="F:ABC-type transporter activity"/>
    <property type="evidence" value="ECO:0007669"/>
    <property type="project" value="InterPro"/>
</dbReference>
<feature type="transmembrane region" description="Helical" evidence="9">
    <location>
        <begin position="265"/>
        <end position="290"/>
    </location>
</feature>
<sequence length="814" mass="90659">GCGLLLQQYRALLYKNFLLSWRMKRATFLQLFSSFFFVFLIFCIQKAIQSRFASTSNYENVFDPAALVAPPIPPCEDKYYVKLPCFDFVWSGNESARVGEVVRRIMLNNPGRPIPQEKVKGFSTPNDTDDWFLSNPMHCPGALHFVDRNATVISYGLQTNSTPLAKRGNFEDPTFKFQIPLQLAAEREIARNLIGDVSFGWVMSLKEFAHPAIEVFSAVQTAGPTFFLAAAMFSFVFQMSGLVTEKELKLRQAMAMMGLYDTAYWLSWFTWEGFVTLISSLLLVLFGMIFRFDFFLHNSFPVVFLLFFLFQLNMTGFAFMLSAFVSKSSSSTTVGYFVFIIGFMTQLVTIFGFPYNGNYSKAYRTVWSIFPPNLLAEGLNLLSGATQTAQDPGVSWKGRDKCAPNDTECLITVNDIYIWLVSTFFVWFLLAIYFDNIVPNASGVRKSLLYFLNPGYWTGRGGNSGTEGSLCSCMSSIPPVENIVPEDEDVLEEENIVKIQATTENIVDSENAVQIRGLAKVYAGSRNCSGCKCKRTSTFHALKGIWLNLPKDQLFCLLGPNGAGKTTAINCLTGITPVSGGDAIIYGNSIRSSTGISNIRRMIGVCPQFDVLWGALSGEDHLYLFATIKGLPPASIKSVTDKLLADVKLTDAAKMRSASYSGGMKRRLSVAIALIGDPKLVFLDEPTTGMDPITRRHVWDVIEAAKKGRAIILTTHSMEEADILSDRIGIMAKGRLRCLGTSIRLKSRFGTGFIATLNFPVDANREAEDTTSSSATHRSAVKDFFKSYLDVIPKEESKFFLTFVIPHHKEKLLK</sequence>
<dbReference type="PANTHER" id="PTHR19229">
    <property type="entry name" value="ATP-BINDING CASSETTE TRANSPORTER SUBFAMILY A ABCA"/>
    <property type="match status" value="1"/>
</dbReference>
<protein>
    <recommendedName>
        <fullName evidence="10">ABC transporter domain-containing protein</fullName>
    </recommendedName>
</protein>
<keyword evidence="12" id="KW-1185">Reference proteome</keyword>
<dbReference type="PANTHER" id="PTHR19229:SF205">
    <property type="entry name" value="ABC TRANSPORTER A FAMILY MEMBER 1-RELATED"/>
    <property type="match status" value="1"/>
</dbReference>
<comment type="caution">
    <text evidence="11">The sequence shown here is derived from an EMBL/GenBank/DDBJ whole genome shotgun (WGS) entry which is preliminary data.</text>
</comment>
<dbReference type="FunFam" id="3.40.50.300:FF:000665">
    <property type="entry name" value="ABC transporter A family member 2"/>
    <property type="match status" value="1"/>
</dbReference>
<evidence type="ECO:0000256" key="7">
    <source>
        <dbReference type="ARBA" id="ARBA00022989"/>
    </source>
</evidence>
<evidence type="ECO:0000313" key="11">
    <source>
        <dbReference type="EMBL" id="EPS64956.1"/>
    </source>
</evidence>
<keyword evidence="3" id="KW-0813">Transport</keyword>
<feature type="transmembrane region" description="Helical" evidence="9">
    <location>
        <begin position="302"/>
        <end position="324"/>
    </location>
</feature>
<dbReference type="EMBL" id="AUSU01004508">
    <property type="protein sequence ID" value="EPS64956.1"/>
    <property type="molecule type" value="Genomic_DNA"/>
</dbReference>
<feature type="domain" description="ABC transporter" evidence="10">
    <location>
        <begin position="513"/>
        <end position="758"/>
    </location>
</feature>
<dbReference type="Proteomes" id="UP000015453">
    <property type="component" value="Unassembled WGS sequence"/>
</dbReference>
<accession>S8CJU4</accession>
<feature type="transmembrane region" description="Helical" evidence="9">
    <location>
        <begin position="336"/>
        <end position="355"/>
    </location>
</feature>
<keyword evidence="7 9" id="KW-1133">Transmembrane helix</keyword>
<keyword evidence="5" id="KW-0547">Nucleotide-binding</keyword>
<gene>
    <name evidence="11" type="ORF">M569_09823</name>
</gene>
<proteinExistence type="inferred from homology"/>
<dbReference type="OrthoDB" id="10255969at2759"/>
<comment type="similarity">
    <text evidence="2">Belongs to the ABC transporter superfamily. ABCA family. CPR flippase (TC 3.A.1.211) subfamily.</text>
</comment>
<evidence type="ECO:0000256" key="5">
    <source>
        <dbReference type="ARBA" id="ARBA00022741"/>
    </source>
</evidence>
<dbReference type="InterPro" id="IPR027417">
    <property type="entry name" value="P-loop_NTPase"/>
</dbReference>
<feature type="non-terminal residue" evidence="11">
    <location>
        <position position="1"/>
    </location>
</feature>
<reference evidence="11 12" key="1">
    <citation type="journal article" date="2013" name="BMC Genomics">
        <title>The miniature genome of a carnivorous plant Genlisea aurea contains a low number of genes and short non-coding sequences.</title>
        <authorList>
            <person name="Leushkin E.V."/>
            <person name="Sutormin R.A."/>
            <person name="Nabieva E.R."/>
            <person name="Penin A.A."/>
            <person name="Kondrashov A.S."/>
            <person name="Logacheva M.D."/>
        </authorList>
    </citation>
    <scope>NUCLEOTIDE SEQUENCE [LARGE SCALE GENOMIC DNA]</scope>
</reference>
<keyword evidence="6" id="KW-0067">ATP-binding</keyword>
<keyword evidence="8 9" id="KW-0472">Membrane</keyword>
<dbReference type="GO" id="GO:0005524">
    <property type="term" value="F:ATP binding"/>
    <property type="evidence" value="ECO:0007669"/>
    <property type="project" value="UniProtKB-KW"/>
</dbReference>
<dbReference type="PROSITE" id="PS00211">
    <property type="entry name" value="ABC_TRANSPORTER_1"/>
    <property type="match status" value="1"/>
</dbReference>
<evidence type="ECO:0000256" key="2">
    <source>
        <dbReference type="ARBA" id="ARBA00008526"/>
    </source>
</evidence>
<organism evidence="11 12">
    <name type="scientific">Genlisea aurea</name>
    <dbReference type="NCBI Taxonomy" id="192259"/>
    <lineage>
        <taxon>Eukaryota</taxon>
        <taxon>Viridiplantae</taxon>
        <taxon>Streptophyta</taxon>
        <taxon>Embryophyta</taxon>
        <taxon>Tracheophyta</taxon>
        <taxon>Spermatophyta</taxon>
        <taxon>Magnoliopsida</taxon>
        <taxon>eudicotyledons</taxon>
        <taxon>Gunneridae</taxon>
        <taxon>Pentapetalae</taxon>
        <taxon>asterids</taxon>
        <taxon>lamiids</taxon>
        <taxon>Lamiales</taxon>
        <taxon>Lentibulariaceae</taxon>
        <taxon>Genlisea</taxon>
    </lineage>
</organism>
<dbReference type="InterPro" id="IPR003439">
    <property type="entry name" value="ABC_transporter-like_ATP-bd"/>
</dbReference>
<evidence type="ECO:0000259" key="10">
    <source>
        <dbReference type="PROSITE" id="PS50893"/>
    </source>
</evidence>
<evidence type="ECO:0000313" key="12">
    <source>
        <dbReference type="Proteomes" id="UP000015453"/>
    </source>
</evidence>
<feature type="non-terminal residue" evidence="11">
    <location>
        <position position="814"/>
    </location>
</feature>
<comment type="subcellular location">
    <subcellularLocation>
        <location evidence="1">Membrane</location>
        <topology evidence="1">Multi-pass membrane protein</topology>
    </subcellularLocation>
</comment>
<dbReference type="InterPro" id="IPR003593">
    <property type="entry name" value="AAA+_ATPase"/>
</dbReference>
<dbReference type="CDD" id="cd03263">
    <property type="entry name" value="ABC_subfamily_A"/>
    <property type="match status" value="1"/>
</dbReference>
<dbReference type="AlphaFoldDB" id="S8CJU4"/>
<feature type="transmembrane region" description="Helical" evidence="9">
    <location>
        <begin position="416"/>
        <end position="438"/>
    </location>
</feature>
<evidence type="ECO:0000256" key="9">
    <source>
        <dbReference type="SAM" id="Phobius"/>
    </source>
</evidence>
<dbReference type="GO" id="GO:0005319">
    <property type="term" value="F:lipid transporter activity"/>
    <property type="evidence" value="ECO:0007669"/>
    <property type="project" value="TreeGrafter"/>
</dbReference>
<dbReference type="Gene3D" id="3.40.50.300">
    <property type="entry name" value="P-loop containing nucleotide triphosphate hydrolases"/>
    <property type="match status" value="1"/>
</dbReference>
<dbReference type="SUPFAM" id="SSF52540">
    <property type="entry name" value="P-loop containing nucleoside triphosphate hydrolases"/>
    <property type="match status" value="1"/>
</dbReference>
<feature type="transmembrane region" description="Helical" evidence="9">
    <location>
        <begin position="226"/>
        <end position="244"/>
    </location>
</feature>
<evidence type="ECO:0000256" key="1">
    <source>
        <dbReference type="ARBA" id="ARBA00004141"/>
    </source>
</evidence>
<evidence type="ECO:0000256" key="6">
    <source>
        <dbReference type="ARBA" id="ARBA00022840"/>
    </source>
</evidence>
<dbReference type="InterPro" id="IPR013525">
    <property type="entry name" value="ABC2_TM"/>
</dbReference>
<dbReference type="GO" id="GO:0016887">
    <property type="term" value="F:ATP hydrolysis activity"/>
    <property type="evidence" value="ECO:0007669"/>
    <property type="project" value="InterPro"/>
</dbReference>
<dbReference type="Pfam" id="PF00005">
    <property type="entry name" value="ABC_tran"/>
    <property type="match status" value="1"/>
</dbReference>
<name>S8CJU4_9LAMI</name>
<dbReference type="SMART" id="SM00382">
    <property type="entry name" value="AAA"/>
    <property type="match status" value="1"/>
</dbReference>
<keyword evidence="4 9" id="KW-0812">Transmembrane</keyword>
<evidence type="ECO:0000256" key="8">
    <source>
        <dbReference type="ARBA" id="ARBA00023136"/>
    </source>
</evidence>